<organism evidence="1 2">
    <name type="scientific">Paenisporosarcina antarctica</name>
    <dbReference type="NCBI Taxonomy" id="417367"/>
    <lineage>
        <taxon>Bacteria</taxon>
        <taxon>Bacillati</taxon>
        <taxon>Bacillota</taxon>
        <taxon>Bacilli</taxon>
        <taxon>Bacillales</taxon>
        <taxon>Caryophanaceae</taxon>
        <taxon>Paenisporosarcina</taxon>
    </lineage>
</organism>
<dbReference type="InterPro" id="IPR036249">
    <property type="entry name" value="Thioredoxin-like_sf"/>
</dbReference>
<protein>
    <submittedName>
        <fullName evidence="1">Bacillithiol system redox-active protein YtxJ</fullName>
    </submittedName>
</protein>
<dbReference type="KEGG" id="panc:E2636_14465"/>
<gene>
    <name evidence="1" type="primary">ytxJ</name>
    <name evidence="1" type="ORF">E2636_14465</name>
</gene>
<dbReference type="RefSeq" id="WP_134210833.1">
    <property type="nucleotide sequence ID" value="NZ_CP038015.1"/>
</dbReference>
<dbReference type="Proteomes" id="UP000294292">
    <property type="component" value="Chromosome"/>
</dbReference>
<accession>A0A4P7A092</accession>
<dbReference type="EMBL" id="CP038015">
    <property type="protein sequence ID" value="QBP42281.1"/>
    <property type="molecule type" value="Genomic_DNA"/>
</dbReference>
<dbReference type="AlphaFoldDB" id="A0A4P7A092"/>
<sequence length="110" mass="12434">MTTYTEITTIPEWQNVLQQSKEKPVLVFKHSTTCPVSAAAYKEFTSIATEVDAYLVKVIESRPVSKEIESDLSVQHKSPQILLVSNGESVWNDSHWNITEKNIEKAIEAQ</sequence>
<name>A0A4P7A092_9BACL</name>
<evidence type="ECO:0000313" key="2">
    <source>
        <dbReference type="Proteomes" id="UP000294292"/>
    </source>
</evidence>
<reference evidence="1 2" key="1">
    <citation type="submission" date="2019-03" db="EMBL/GenBank/DDBJ databases">
        <title>Complete genome sequence of Paenisporosarcina antarctica CGMCC 1.6503T.</title>
        <authorList>
            <person name="Rong J.-C."/>
            <person name="Chi N.-Y."/>
            <person name="Zhang Q.-F."/>
        </authorList>
    </citation>
    <scope>NUCLEOTIDE SEQUENCE [LARGE SCALE GENOMIC DNA]</scope>
    <source>
        <strain evidence="1 2">CGMCC 1.6503</strain>
    </source>
</reference>
<dbReference type="SUPFAM" id="SSF52833">
    <property type="entry name" value="Thioredoxin-like"/>
    <property type="match status" value="1"/>
</dbReference>
<dbReference type="OrthoDB" id="677051at2"/>
<dbReference type="Pfam" id="PF11009">
    <property type="entry name" value="BrxC"/>
    <property type="match status" value="1"/>
</dbReference>
<proteinExistence type="predicted"/>
<dbReference type="Gene3D" id="3.40.30.10">
    <property type="entry name" value="Glutaredoxin"/>
    <property type="match status" value="1"/>
</dbReference>
<dbReference type="InterPro" id="IPR022551">
    <property type="entry name" value="BrxC"/>
</dbReference>
<evidence type="ECO:0000313" key="1">
    <source>
        <dbReference type="EMBL" id="QBP42281.1"/>
    </source>
</evidence>
<keyword evidence="2" id="KW-1185">Reference proteome</keyword>
<dbReference type="NCBIfam" id="TIGR04019">
    <property type="entry name" value="B_thiol_YtxJ"/>
    <property type="match status" value="1"/>
</dbReference>